<keyword evidence="1" id="KW-0802">TPR repeat</keyword>
<name>A0AAN6YY62_9PEZI</name>
<dbReference type="SUPFAM" id="SSF48452">
    <property type="entry name" value="TPR-like"/>
    <property type="match status" value="1"/>
</dbReference>
<dbReference type="Gene3D" id="1.25.40.10">
    <property type="entry name" value="Tetratricopeptide repeat domain"/>
    <property type="match status" value="2"/>
</dbReference>
<dbReference type="RefSeq" id="XP_062642249.1">
    <property type="nucleotide sequence ID" value="XM_062794120.1"/>
</dbReference>
<organism evidence="2 3">
    <name type="scientific">Parathielavia appendiculata</name>
    <dbReference type="NCBI Taxonomy" id="2587402"/>
    <lineage>
        <taxon>Eukaryota</taxon>
        <taxon>Fungi</taxon>
        <taxon>Dikarya</taxon>
        <taxon>Ascomycota</taxon>
        <taxon>Pezizomycotina</taxon>
        <taxon>Sordariomycetes</taxon>
        <taxon>Sordariomycetidae</taxon>
        <taxon>Sordariales</taxon>
        <taxon>Chaetomiaceae</taxon>
        <taxon>Parathielavia</taxon>
    </lineage>
</organism>
<evidence type="ECO:0000256" key="1">
    <source>
        <dbReference type="PROSITE-ProRule" id="PRU00339"/>
    </source>
</evidence>
<dbReference type="Pfam" id="PF13374">
    <property type="entry name" value="TPR_10"/>
    <property type="match status" value="1"/>
</dbReference>
<dbReference type="Proteomes" id="UP001302602">
    <property type="component" value="Unassembled WGS sequence"/>
</dbReference>
<gene>
    <name evidence="2" type="ORF">N657DRAFT_651245</name>
</gene>
<dbReference type="EMBL" id="MU853267">
    <property type="protein sequence ID" value="KAK4118476.1"/>
    <property type="molecule type" value="Genomic_DNA"/>
</dbReference>
<accession>A0AAN6YY62</accession>
<sequence length="335" mass="37693">MWSVDAAAVQLAWELDGLPLALSTAGAYLDNVATTFAEYLEMYRKSWLRLQKTTPGLLSYENLALYSTWDISYAQIEQQNTTSARLLRLWVYFGNEDLWFELLLRGRLSGPQWFRELTGGVLNFTEAIRVLCDYGLVEADTSSNGLGTESRDEWILHALGNLFLYQGRLSDAEAMYERALRGYEKALGREHTSTLNTVNNLGNLYNTQGRLSDAEAMYERALRGYEKALGPEHTSTVDTVNNLGNIYVDQGRLGDAEAMYERALRGYEKALGPEHTDAKAMYKRALRGYEKALGPEDVNLYIPALNTIQSLAKLYTQLGNLSEARVLYLRCQGGS</sequence>
<reference evidence="2" key="2">
    <citation type="submission" date="2023-05" db="EMBL/GenBank/DDBJ databases">
        <authorList>
            <consortium name="Lawrence Berkeley National Laboratory"/>
            <person name="Steindorff A."/>
            <person name="Hensen N."/>
            <person name="Bonometti L."/>
            <person name="Westerberg I."/>
            <person name="Brannstrom I.O."/>
            <person name="Guillou S."/>
            <person name="Cros-Aarteil S."/>
            <person name="Calhoun S."/>
            <person name="Haridas S."/>
            <person name="Kuo A."/>
            <person name="Mondo S."/>
            <person name="Pangilinan J."/>
            <person name="Riley R."/>
            <person name="Labutti K."/>
            <person name="Andreopoulos B."/>
            <person name="Lipzen A."/>
            <person name="Chen C."/>
            <person name="Yanf M."/>
            <person name="Daum C."/>
            <person name="Ng V."/>
            <person name="Clum A."/>
            <person name="Ohm R."/>
            <person name="Martin F."/>
            <person name="Silar P."/>
            <person name="Natvig D."/>
            <person name="Lalanne C."/>
            <person name="Gautier V."/>
            <person name="Ament-Velasquez S.L."/>
            <person name="Kruys A."/>
            <person name="Hutchinson M.I."/>
            <person name="Powell A.J."/>
            <person name="Barry K."/>
            <person name="Miller A.N."/>
            <person name="Grigoriev I.V."/>
            <person name="Debuchy R."/>
            <person name="Gladieux P."/>
            <person name="Thoren M.H."/>
            <person name="Johannesson H."/>
        </authorList>
    </citation>
    <scope>NUCLEOTIDE SEQUENCE</scope>
    <source>
        <strain evidence="2">CBS 731.68</strain>
    </source>
</reference>
<dbReference type="PANTHER" id="PTHR46082:SF6">
    <property type="entry name" value="AAA+ ATPASE DOMAIN-CONTAINING PROTEIN-RELATED"/>
    <property type="match status" value="1"/>
</dbReference>
<dbReference type="AlphaFoldDB" id="A0AAN6YY62"/>
<dbReference type="PANTHER" id="PTHR46082">
    <property type="entry name" value="ATP/GTP-BINDING PROTEIN-RELATED"/>
    <property type="match status" value="1"/>
</dbReference>
<feature type="repeat" description="TPR" evidence="1">
    <location>
        <begin position="237"/>
        <end position="270"/>
    </location>
</feature>
<dbReference type="PROSITE" id="PS50005">
    <property type="entry name" value="TPR"/>
    <property type="match status" value="2"/>
</dbReference>
<evidence type="ECO:0000313" key="3">
    <source>
        <dbReference type="Proteomes" id="UP001302602"/>
    </source>
</evidence>
<protein>
    <submittedName>
        <fullName evidence="2">TPR-like protein</fullName>
    </submittedName>
</protein>
<dbReference type="InterPro" id="IPR053137">
    <property type="entry name" value="NLR-like"/>
</dbReference>
<reference evidence="2" key="1">
    <citation type="journal article" date="2023" name="Mol. Phylogenet. Evol.">
        <title>Genome-scale phylogeny and comparative genomics of the fungal order Sordariales.</title>
        <authorList>
            <person name="Hensen N."/>
            <person name="Bonometti L."/>
            <person name="Westerberg I."/>
            <person name="Brannstrom I.O."/>
            <person name="Guillou S."/>
            <person name="Cros-Aarteil S."/>
            <person name="Calhoun S."/>
            <person name="Haridas S."/>
            <person name="Kuo A."/>
            <person name="Mondo S."/>
            <person name="Pangilinan J."/>
            <person name="Riley R."/>
            <person name="LaButti K."/>
            <person name="Andreopoulos B."/>
            <person name="Lipzen A."/>
            <person name="Chen C."/>
            <person name="Yan M."/>
            <person name="Daum C."/>
            <person name="Ng V."/>
            <person name="Clum A."/>
            <person name="Steindorff A."/>
            <person name="Ohm R.A."/>
            <person name="Martin F."/>
            <person name="Silar P."/>
            <person name="Natvig D.O."/>
            <person name="Lalanne C."/>
            <person name="Gautier V."/>
            <person name="Ament-Velasquez S.L."/>
            <person name="Kruys A."/>
            <person name="Hutchinson M.I."/>
            <person name="Powell A.J."/>
            <person name="Barry K."/>
            <person name="Miller A.N."/>
            <person name="Grigoriev I.V."/>
            <person name="Debuchy R."/>
            <person name="Gladieux P."/>
            <person name="Hiltunen Thoren M."/>
            <person name="Johannesson H."/>
        </authorList>
    </citation>
    <scope>NUCLEOTIDE SEQUENCE</scope>
    <source>
        <strain evidence="2">CBS 731.68</strain>
    </source>
</reference>
<dbReference type="Pfam" id="PF13424">
    <property type="entry name" value="TPR_12"/>
    <property type="match status" value="1"/>
</dbReference>
<comment type="caution">
    <text evidence="2">The sequence shown here is derived from an EMBL/GenBank/DDBJ whole genome shotgun (WGS) entry which is preliminary data.</text>
</comment>
<dbReference type="GeneID" id="87830889"/>
<dbReference type="InterPro" id="IPR019734">
    <property type="entry name" value="TPR_rpt"/>
</dbReference>
<proteinExistence type="predicted"/>
<dbReference type="SMART" id="SM00028">
    <property type="entry name" value="TPR"/>
    <property type="match status" value="3"/>
</dbReference>
<evidence type="ECO:0000313" key="2">
    <source>
        <dbReference type="EMBL" id="KAK4118476.1"/>
    </source>
</evidence>
<dbReference type="InterPro" id="IPR011990">
    <property type="entry name" value="TPR-like_helical_dom_sf"/>
</dbReference>
<feature type="repeat" description="TPR" evidence="1">
    <location>
        <begin position="195"/>
        <end position="228"/>
    </location>
</feature>
<keyword evidence="3" id="KW-1185">Reference proteome</keyword>